<feature type="non-terminal residue" evidence="2">
    <location>
        <position position="1"/>
    </location>
</feature>
<evidence type="ECO:0000313" key="2">
    <source>
        <dbReference type="EMBL" id="PSR82873.1"/>
    </source>
</evidence>
<feature type="region of interest" description="Disordered" evidence="1">
    <location>
        <begin position="1"/>
        <end position="22"/>
    </location>
</feature>
<dbReference type="InParanoid" id="A0A2T3A4X6"/>
<dbReference type="Proteomes" id="UP000241462">
    <property type="component" value="Unassembled WGS sequence"/>
</dbReference>
<organism evidence="2 3">
    <name type="scientific">Coniella lustricola</name>
    <dbReference type="NCBI Taxonomy" id="2025994"/>
    <lineage>
        <taxon>Eukaryota</taxon>
        <taxon>Fungi</taxon>
        <taxon>Dikarya</taxon>
        <taxon>Ascomycota</taxon>
        <taxon>Pezizomycotina</taxon>
        <taxon>Sordariomycetes</taxon>
        <taxon>Sordariomycetidae</taxon>
        <taxon>Diaporthales</taxon>
        <taxon>Schizoparmaceae</taxon>
        <taxon>Coniella</taxon>
    </lineage>
</organism>
<protein>
    <submittedName>
        <fullName evidence="2">Uncharacterized protein</fullName>
    </submittedName>
</protein>
<name>A0A2T3A4X6_9PEZI</name>
<reference evidence="2 3" key="1">
    <citation type="journal article" date="2018" name="Mycol. Prog.">
        <title>Coniella lustricola, a new species from submerged detritus.</title>
        <authorList>
            <person name="Raudabaugh D.B."/>
            <person name="Iturriaga T."/>
            <person name="Carver A."/>
            <person name="Mondo S."/>
            <person name="Pangilinan J."/>
            <person name="Lipzen A."/>
            <person name="He G."/>
            <person name="Amirebrahimi M."/>
            <person name="Grigoriev I.V."/>
            <person name="Miller A.N."/>
        </authorList>
    </citation>
    <scope>NUCLEOTIDE SEQUENCE [LARGE SCALE GENOMIC DNA]</scope>
    <source>
        <strain evidence="2 3">B22-T-1</strain>
    </source>
</reference>
<evidence type="ECO:0000256" key="1">
    <source>
        <dbReference type="SAM" id="MobiDB-lite"/>
    </source>
</evidence>
<dbReference type="AlphaFoldDB" id="A0A2T3A4X6"/>
<sequence length="243" mass="26301">QTADDPSRDTFTPPRPPLPRPLLINHLPVIPRLRIHRSERSVEYRGAHKSHDADMPLARRKDETPLQTVCKEAFAYIYAQSTTHNASCCSHGSTSHSHSCCPCSCHINAETRVCELSVFQALFAQNPSLCVHPRSRPTMPPTSSHVSSYISPPFATLSARISPSADDANLLGMPSTLLTPSLPLCSSSFASSFLSSSLSLLFILTCLVSSPMSISPAVAARTPFCPTHSLAVSAGETLRWPPL</sequence>
<dbReference type="EMBL" id="KZ678468">
    <property type="protein sequence ID" value="PSR82873.1"/>
    <property type="molecule type" value="Genomic_DNA"/>
</dbReference>
<gene>
    <name evidence="2" type="ORF">BD289DRAFT_501540</name>
</gene>
<keyword evidence="3" id="KW-1185">Reference proteome</keyword>
<evidence type="ECO:0000313" key="3">
    <source>
        <dbReference type="Proteomes" id="UP000241462"/>
    </source>
</evidence>
<accession>A0A2T3A4X6</accession>
<proteinExistence type="predicted"/>